<name>S7Z5V8_PENO1</name>
<keyword evidence="2" id="KW-1185">Reference proteome</keyword>
<dbReference type="AlphaFoldDB" id="S7Z5V8"/>
<dbReference type="HOGENOM" id="CLU_2722989_0_0_1"/>
<proteinExistence type="predicted"/>
<accession>S7Z5V8</accession>
<protein>
    <submittedName>
        <fullName evidence="1">Uncharacterized protein</fullName>
    </submittedName>
</protein>
<evidence type="ECO:0000313" key="2">
    <source>
        <dbReference type="Proteomes" id="UP000019376"/>
    </source>
</evidence>
<organism evidence="1 2">
    <name type="scientific">Penicillium oxalicum (strain 114-2 / CGMCC 5302)</name>
    <name type="common">Penicillium decumbens</name>
    <dbReference type="NCBI Taxonomy" id="933388"/>
    <lineage>
        <taxon>Eukaryota</taxon>
        <taxon>Fungi</taxon>
        <taxon>Dikarya</taxon>
        <taxon>Ascomycota</taxon>
        <taxon>Pezizomycotina</taxon>
        <taxon>Eurotiomycetes</taxon>
        <taxon>Eurotiomycetidae</taxon>
        <taxon>Eurotiales</taxon>
        <taxon>Aspergillaceae</taxon>
        <taxon>Penicillium</taxon>
    </lineage>
</organism>
<dbReference type="EMBL" id="KB644408">
    <property type="protein sequence ID" value="EPS25885.1"/>
    <property type="molecule type" value="Genomic_DNA"/>
</dbReference>
<evidence type="ECO:0000313" key="1">
    <source>
        <dbReference type="EMBL" id="EPS25885.1"/>
    </source>
</evidence>
<dbReference type="Proteomes" id="UP000019376">
    <property type="component" value="Unassembled WGS sequence"/>
</dbReference>
<reference evidence="1 2" key="1">
    <citation type="journal article" date="2013" name="PLoS ONE">
        <title>Genomic and secretomic analyses reveal unique features of the lignocellulolytic enzyme system of Penicillium decumbens.</title>
        <authorList>
            <person name="Liu G."/>
            <person name="Zhang L."/>
            <person name="Wei X."/>
            <person name="Zou G."/>
            <person name="Qin Y."/>
            <person name="Ma L."/>
            <person name="Li J."/>
            <person name="Zheng H."/>
            <person name="Wang S."/>
            <person name="Wang C."/>
            <person name="Xun L."/>
            <person name="Zhao G.-P."/>
            <person name="Zhou Z."/>
            <person name="Qu Y."/>
        </authorList>
    </citation>
    <scope>NUCLEOTIDE SEQUENCE [LARGE SCALE GENOMIC DNA]</scope>
    <source>
        <strain evidence="2">114-2 / CGMCC 5302</strain>
    </source>
</reference>
<gene>
    <name evidence="1" type="ORF">PDE_00821</name>
</gene>
<sequence length="72" mass="8352">MEALDKHPRGFNRILSESQHNAMRGQLCANSEVERSEQEWPSKVEAFTTFSSPFDARMGQTRLKRTKKVRLT</sequence>